<dbReference type="GO" id="GO:0022625">
    <property type="term" value="C:cytosolic large ribosomal subunit"/>
    <property type="evidence" value="ECO:0007669"/>
    <property type="project" value="TreeGrafter"/>
</dbReference>
<keyword evidence="7" id="KW-1185">Reference proteome</keyword>
<dbReference type="GeneID" id="19162233"/>
<name>W9XU35_9EURO</name>
<reference evidence="6 7" key="1">
    <citation type="submission" date="2013-03" db="EMBL/GenBank/DDBJ databases">
        <title>The Genome Sequence of Capronia coronata CBS 617.96.</title>
        <authorList>
            <consortium name="The Broad Institute Genomics Platform"/>
            <person name="Cuomo C."/>
            <person name="de Hoog S."/>
            <person name="Gorbushina A."/>
            <person name="Walker B."/>
            <person name="Young S.K."/>
            <person name="Zeng Q."/>
            <person name="Gargeya S."/>
            <person name="Fitzgerald M."/>
            <person name="Haas B."/>
            <person name="Abouelleil A."/>
            <person name="Allen A.W."/>
            <person name="Alvarado L."/>
            <person name="Arachchi H.M."/>
            <person name="Berlin A.M."/>
            <person name="Chapman S.B."/>
            <person name="Gainer-Dewar J."/>
            <person name="Goldberg J."/>
            <person name="Griggs A."/>
            <person name="Gujja S."/>
            <person name="Hansen M."/>
            <person name="Howarth C."/>
            <person name="Imamovic A."/>
            <person name="Ireland A."/>
            <person name="Larimer J."/>
            <person name="McCowan C."/>
            <person name="Murphy C."/>
            <person name="Pearson M."/>
            <person name="Poon T.W."/>
            <person name="Priest M."/>
            <person name="Roberts A."/>
            <person name="Saif S."/>
            <person name="Shea T."/>
            <person name="Sisk P."/>
            <person name="Sykes S."/>
            <person name="Wortman J."/>
            <person name="Nusbaum C."/>
            <person name="Birren B."/>
        </authorList>
    </citation>
    <scope>NUCLEOTIDE SEQUENCE [LARGE SCALE GENOMIC DNA]</scope>
    <source>
        <strain evidence="6 7">CBS 617.96</strain>
    </source>
</reference>
<dbReference type="Proteomes" id="UP000019484">
    <property type="component" value="Unassembled WGS sequence"/>
</dbReference>
<comment type="similarity">
    <text evidence="1">Belongs to the eukaryotic ribosomal protein eL39 family.</text>
</comment>
<organism evidence="6 7">
    <name type="scientific">Capronia coronata CBS 617.96</name>
    <dbReference type="NCBI Taxonomy" id="1182541"/>
    <lineage>
        <taxon>Eukaryota</taxon>
        <taxon>Fungi</taxon>
        <taxon>Dikarya</taxon>
        <taxon>Ascomycota</taxon>
        <taxon>Pezizomycotina</taxon>
        <taxon>Eurotiomycetes</taxon>
        <taxon>Chaetothyriomycetidae</taxon>
        <taxon>Chaetothyriales</taxon>
        <taxon>Herpotrichiellaceae</taxon>
        <taxon>Capronia</taxon>
    </lineage>
</organism>
<comment type="caution">
    <text evidence="6">The sequence shown here is derived from an EMBL/GenBank/DDBJ whole genome shotgun (WGS) entry which is preliminary data.</text>
</comment>
<dbReference type="OrthoDB" id="6332053at2759"/>
<dbReference type="eggNOG" id="KOG0002">
    <property type="taxonomic scope" value="Eukaryota"/>
</dbReference>
<dbReference type="PANTHER" id="PTHR19970">
    <property type="entry name" value="RIBOSOMAL PROTEIN L39E"/>
    <property type="match status" value="1"/>
</dbReference>
<keyword evidence="3" id="KW-0687">Ribonucleoprotein</keyword>
<dbReference type="Gene3D" id="1.10.1620.10">
    <property type="entry name" value="Ribosomal protein L39e"/>
    <property type="match status" value="1"/>
</dbReference>
<dbReference type="GO" id="GO:0003735">
    <property type="term" value="F:structural constituent of ribosome"/>
    <property type="evidence" value="ECO:0007669"/>
    <property type="project" value="InterPro"/>
</dbReference>
<evidence type="ECO:0000256" key="5">
    <source>
        <dbReference type="ARBA" id="ARBA00035339"/>
    </source>
</evidence>
<evidence type="ECO:0000313" key="7">
    <source>
        <dbReference type="Proteomes" id="UP000019484"/>
    </source>
</evidence>
<protein>
    <recommendedName>
        <fullName evidence="4">Large ribosomal subunit protein eL39</fullName>
    </recommendedName>
    <alternativeName>
        <fullName evidence="5">60S ribosomal protein L39</fullName>
    </alternativeName>
</protein>
<evidence type="ECO:0000256" key="3">
    <source>
        <dbReference type="ARBA" id="ARBA00023274"/>
    </source>
</evidence>
<dbReference type="EMBL" id="AMWN01000006">
    <property type="protein sequence ID" value="EXJ83748.1"/>
    <property type="molecule type" value="Genomic_DNA"/>
</dbReference>
<dbReference type="FunFam" id="1.10.1620.10:FF:000001">
    <property type="entry name" value="60S ribosomal protein-like L39"/>
    <property type="match status" value="1"/>
</dbReference>
<dbReference type="InterPro" id="IPR000077">
    <property type="entry name" value="Ribosomal_eL39"/>
</dbReference>
<evidence type="ECO:0000313" key="6">
    <source>
        <dbReference type="EMBL" id="EXJ83748.1"/>
    </source>
</evidence>
<dbReference type="HOGENOM" id="CLU_1396134_0_0_1"/>
<dbReference type="STRING" id="1182541.W9XU35"/>
<dbReference type="InterPro" id="IPR023626">
    <property type="entry name" value="Ribosomal_eL39_dom_sf"/>
</dbReference>
<keyword evidence="2" id="KW-0689">Ribosomal protein</keyword>
<dbReference type="SUPFAM" id="SSF48662">
    <property type="entry name" value="Ribosomal protein L39e"/>
    <property type="match status" value="1"/>
</dbReference>
<accession>W9XU35</accession>
<gene>
    <name evidence="6" type="ORF">A1O1_07374</name>
</gene>
<evidence type="ECO:0000256" key="2">
    <source>
        <dbReference type="ARBA" id="ARBA00022980"/>
    </source>
</evidence>
<dbReference type="Pfam" id="PF00832">
    <property type="entry name" value="Ribosomal_L39"/>
    <property type="match status" value="1"/>
</dbReference>
<dbReference type="PANTHER" id="PTHR19970:SF0">
    <property type="entry name" value="LARGE RIBOSOMAL SUBUNIT PROTEIN EL39"/>
    <property type="match status" value="1"/>
</dbReference>
<dbReference type="RefSeq" id="XP_007726434.1">
    <property type="nucleotide sequence ID" value="XM_007728244.1"/>
</dbReference>
<evidence type="ECO:0000256" key="1">
    <source>
        <dbReference type="ARBA" id="ARBA00009339"/>
    </source>
</evidence>
<dbReference type="AlphaFoldDB" id="W9XU35"/>
<sequence length="195" mass="22184">MIIEPRAPAPSLKRLTAADWQSKRRSPFLGTEAASRAGLQREPIIPVYKRRAQGGIALIRNERPTAVSRDLGVRQAHTQNLRDPPGRREILLFDETNNSTSLSSTKNLAITSDKFVKMPSHKSFRTKQKLAKAQKQNRPIPQWIRLRTGNTIRLEDIPDPVSLIHDSSSKGRQTRRFPPVFILLDGRLRILVWVD</sequence>
<evidence type="ECO:0000256" key="4">
    <source>
        <dbReference type="ARBA" id="ARBA00035234"/>
    </source>
</evidence>
<dbReference type="GO" id="GO:0006412">
    <property type="term" value="P:translation"/>
    <property type="evidence" value="ECO:0007669"/>
    <property type="project" value="InterPro"/>
</dbReference>
<proteinExistence type="inferred from homology"/>